<evidence type="ECO:0000256" key="8">
    <source>
        <dbReference type="SAM" id="Coils"/>
    </source>
</evidence>
<evidence type="ECO:0000256" key="4">
    <source>
        <dbReference type="ARBA" id="ARBA00022490"/>
    </source>
</evidence>
<dbReference type="Pfam" id="PF00435">
    <property type="entry name" value="Spectrin"/>
    <property type="match status" value="7"/>
</dbReference>
<dbReference type="Proteomes" id="UP001148018">
    <property type="component" value="Unassembled WGS sequence"/>
</dbReference>
<keyword evidence="6" id="KW-0009">Actin-binding</keyword>
<evidence type="ECO:0000256" key="6">
    <source>
        <dbReference type="ARBA" id="ARBA00023203"/>
    </source>
</evidence>
<dbReference type="SMART" id="SM00150">
    <property type="entry name" value="SPEC"/>
    <property type="match status" value="7"/>
</dbReference>
<dbReference type="FunFam" id="1.20.58.60:FF:000011">
    <property type="entry name" value="Spectrin beta chain"/>
    <property type="match status" value="1"/>
</dbReference>
<name>A0A9Q0IAB9_9TELE</name>
<keyword evidence="7" id="KW-0206">Cytoskeleton</keyword>
<evidence type="ECO:0000256" key="7">
    <source>
        <dbReference type="ARBA" id="ARBA00023212"/>
    </source>
</evidence>
<evidence type="ECO:0000256" key="2">
    <source>
        <dbReference type="ARBA" id="ARBA00006826"/>
    </source>
</evidence>
<dbReference type="FunFam" id="1.20.58.60:FF:000019">
    <property type="entry name" value="Spectrin beta chain"/>
    <property type="match status" value="1"/>
</dbReference>
<dbReference type="Gene3D" id="1.20.58.60">
    <property type="match status" value="5"/>
</dbReference>
<evidence type="ECO:0000313" key="9">
    <source>
        <dbReference type="EMBL" id="KAJ3590638.1"/>
    </source>
</evidence>
<dbReference type="GO" id="GO:0016020">
    <property type="term" value="C:membrane"/>
    <property type="evidence" value="ECO:0007669"/>
    <property type="project" value="UniProtKB-ARBA"/>
</dbReference>
<dbReference type="InterPro" id="IPR018159">
    <property type="entry name" value="Spectrin/alpha-actinin"/>
</dbReference>
<reference evidence="9" key="1">
    <citation type="submission" date="2022-07" db="EMBL/GenBank/DDBJ databases">
        <title>Chromosome-level genome of Muraenolepis orangiensis.</title>
        <authorList>
            <person name="Kim J."/>
        </authorList>
    </citation>
    <scope>NUCLEOTIDE SEQUENCE</scope>
    <source>
        <strain evidence="9">KU_S4_2022</strain>
        <tissue evidence="9">Muscle</tissue>
    </source>
</reference>
<dbReference type="CDD" id="cd00176">
    <property type="entry name" value="SPEC"/>
    <property type="match status" value="4"/>
</dbReference>
<dbReference type="EMBL" id="JANIIK010000114">
    <property type="protein sequence ID" value="KAJ3590638.1"/>
    <property type="molecule type" value="Genomic_DNA"/>
</dbReference>
<evidence type="ECO:0000256" key="3">
    <source>
        <dbReference type="ARBA" id="ARBA00022467"/>
    </source>
</evidence>
<dbReference type="GO" id="GO:0051693">
    <property type="term" value="P:actin filament capping"/>
    <property type="evidence" value="ECO:0007669"/>
    <property type="project" value="UniProtKB-KW"/>
</dbReference>
<comment type="subcellular location">
    <subcellularLocation>
        <location evidence="1">Cytoplasm</location>
        <location evidence="1">Cytoskeleton</location>
    </subcellularLocation>
</comment>
<protein>
    <recommendedName>
        <fullName evidence="11">Spectrin beta chain</fullName>
    </recommendedName>
</protein>
<gene>
    <name evidence="9" type="ORF">NHX12_008588</name>
</gene>
<keyword evidence="3" id="KW-0117">Actin capping</keyword>
<keyword evidence="5" id="KW-0677">Repeat</keyword>
<feature type="coiled-coil region" evidence="8">
    <location>
        <begin position="224"/>
        <end position="251"/>
    </location>
</feature>
<feature type="coiled-coil region" evidence="8">
    <location>
        <begin position="86"/>
        <end position="146"/>
    </location>
</feature>
<proteinExistence type="inferred from homology"/>
<evidence type="ECO:0000256" key="5">
    <source>
        <dbReference type="ARBA" id="ARBA00022737"/>
    </source>
</evidence>
<keyword evidence="10" id="KW-1185">Reference proteome</keyword>
<sequence>MARDSSRDETQNLHKKWLKHQAFMAELAQNKEWLDKIEREGQQLMQEKPELGPVVLQKLGEIRECWQDLESTTQAKARQLFEANKADLLVQNYSSLNQRLVQLEGELCYVDRGQDLTSVNKQLKKLQTMECKMEEWYREVGELQVQATSMSQQGQVKETVAERQATVETRMVRLIEPLKERRRLLLASKEVHQVRRDLEDEILWIQERLPMAMSQQHGSTLQSVQQLMKKNQTLQRELQGHRARVEDVVERASLIASLRSPEADCIRAGLEQMSQLWAVLWGETERRQLVLDVMYQAQQYYSDTAEDEPSTLQLLKKHLILEQTIEDYAETIGLLSQQCRQLLEIGHPDCEKISKRQSQMDRLYVSLKDLVDERKSRLEQQYWLYQLNREVDELEQWIAQREVVASSPELGQDYEHVTVLQEKFTEFASETVGVGQERVTAVNQMVDELIDYGHAEAATIAEWKDGVNEAWADLLELMETRAQMLSASHQLHKFFSDCREVLAQIEDKHRRLPEVRALKGGAANTSSLHRLMHGFEQDIQLLVTQVRQLQESAAQLRTVYAGEKAEAIAYREQEVMLTWKELLTYCEECRVQITTATDKLRFFGMVRDQIMWMDSIICQIATGDKPSRSLLECIEMGKTLLAVRNPAAEEIKEKLDKVVTKQHELSEKWDKHWEELQHLLEMHQFAQEAVVAEAWLTAQEPFISSKELGASVDEVEQLIRRHEAFRKAAATWEERFSSLRRITT</sequence>
<evidence type="ECO:0008006" key="11">
    <source>
        <dbReference type="Google" id="ProtNLM"/>
    </source>
</evidence>
<dbReference type="OrthoDB" id="5865767at2759"/>
<keyword evidence="8" id="KW-0175">Coiled coil</keyword>
<dbReference type="PANTHER" id="PTHR11915">
    <property type="entry name" value="SPECTRIN/FILAMIN RELATED CYTOSKELETAL PROTEIN"/>
    <property type="match status" value="1"/>
</dbReference>
<feature type="non-terminal residue" evidence="9">
    <location>
        <position position="744"/>
    </location>
</feature>
<comment type="similarity">
    <text evidence="2">Belongs to the spectrin family.</text>
</comment>
<evidence type="ECO:0000313" key="10">
    <source>
        <dbReference type="Proteomes" id="UP001148018"/>
    </source>
</evidence>
<comment type="caution">
    <text evidence="9">The sequence shown here is derived from an EMBL/GenBank/DDBJ whole genome shotgun (WGS) entry which is preliminary data.</text>
</comment>
<dbReference type="InterPro" id="IPR002017">
    <property type="entry name" value="Spectrin_repeat"/>
</dbReference>
<dbReference type="AlphaFoldDB" id="A0A9Q0IAB9"/>
<dbReference type="GO" id="GO:0003779">
    <property type="term" value="F:actin binding"/>
    <property type="evidence" value="ECO:0007669"/>
    <property type="project" value="UniProtKB-KW"/>
</dbReference>
<dbReference type="GO" id="GO:0005737">
    <property type="term" value="C:cytoplasm"/>
    <property type="evidence" value="ECO:0007669"/>
    <property type="project" value="UniProtKB-ARBA"/>
</dbReference>
<accession>A0A9Q0IAB9</accession>
<dbReference type="FunFam" id="1.20.58.60:FF:000033">
    <property type="entry name" value="Spectrin beta chain"/>
    <property type="match status" value="1"/>
</dbReference>
<organism evidence="9 10">
    <name type="scientific">Muraenolepis orangiensis</name>
    <name type="common">Patagonian moray cod</name>
    <dbReference type="NCBI Taxonomy" id="630683"/>
    <lineage>
        <taxon>Eukaryota</taxon>
        <taxon>Metazoa</taxon>
        <taxon>Chordata</taxon>
        <taxon>Craniata</taxon>
        <taxon>Vertebrata</taxon>
        <taxon>Euteleostomi</taxon>
        <taxon>Actinopterygii</taxon>
        <taxon>Neopterygii</taxon>
        <taxon>Teleostei</taxon>
        <taxon>Neoteleostei</taxon>
        <taxon>Acanthomorphata</taxon>
        <taxon>Zeiogadaria</taxon>
        <taxon>Gadariae</taxon>
        <taxon>Gadiformes</taxon>
        <taxon>Muraenolepidoidei</taxon>
        <taxon>Muraenolepididae</taxon>
        <taxon>Muraenolepis</taxon>
    </lineage>
</organism>
<dbReference type="GO" id="GO:0005856">
    <property type="term" value="C:cytoskeleton"/>
    <property type="evidence" value="ECO:0007669"/>
    <property type="project" value="UniProtKB-SubCell"/>
</dbReference>
<keyword evidence="4" id="KW-0963">Cytoplasm</keyword>
<dbReference type="SUPFAM" id="SSF46966">
    <property type="entry name" value="Spectrin repeat"/>
    <property type="match status" value="7"/>
</dbReference>
<evidence type="ECO:0000256" key="1">
    <source>
        <dbReference type="ARBA" id="ARBA00004245"/>
    </source>
</evidence>